<dbReference type="CDD" id="cd00085">
    <property type="entry name" value="HNHc"/>
    <property type="match status" value="1"/>
</dbReference>
<keyword evidence="2" id="KW-0812">Transmembrane</keyword>
<keyword evidence="2" id="KW-0472">Membrane</keyword>
<feature type="compositionally biased region" description="Pro residues" evidence="1">
    <location>
        <begin position="235"/>
        <end position="244"/>
    </location>
</feature>
<keyword evidence="3" id="KW-0540">Nuclease</keyword>
<gene>
    <name evidence="3" type="ORF">EMO91_10320</name>
</gene>
<keyword evidence="3" id="KW-0378">Hydrolase</keyword>
<dbReference type="AlphaFoldDB" id="A0A5M9ZHD3"/>
<evidence type="ECO:0000313" key="3">
    <source>
        <dbReference type="EMBL" id="KAA8826918.1"/>
    </source>
</evidence>
<feature type="transmembrane region" description="Helical" evidence="2">
    <location>
        <begin position="83"/>
        <end position="102"/>
    </location>
</feature>
<proteinExistence type="predicted"/>
<dbReference type="InterPro" id="IPR003615">
    <property type="entry name" value="HNH_nuc"/>
</dbReference>
<dbReference type="Gene3D" id="1.10.30.50">
    <property type="match status" value="1"/>
</dbReference>
<evidence type="ECO:0000256" key="2">
    <source>
        <dbReference type="SAM" id="Phobius"/>
    </source>
</evidence>
<evidence type="ECO:0000313" key="4">
    <source>
        <dbReference type="Proteomes" id="UP000410049"/>
    </source>
</evidence>
<sequence>MFRAIRRLWSAYRALRIAAWALGALGAAAGFAGAAWALAARRLRARLMTDSPEFADDTRIDPFGLAGLRDRLPRIPRPDIPNLPVWPIAAALGGMAVVWLILHIPMGRPDNPFDRDEPRLFSDADRTWISKITGGRCEHRWLFGLLRCRHRGEHMDHHYPWSKGGATDRHNLVWLCARHNIRKSDHVPTWFDTWVLYRARLKYLPPRWRGYARPDGVKRYPGEDAAERDAAGAAPPAPAAPPAAVPFDPMGGADDDGFFDDYDDYDDYGGDIDGGEHDGSDEDGRGAWASTDGA</sequence>
<name>A0A5M9ZHD3_9BIFI</name>
<keyword evidence="3" id="KW-0255">Endonuclease</keyword>
<keyword evidence="2" id="KW-1133">Transmembrane helix</keyword>
<feature type="compositionally biased region" description="Basic and acidic residues" evidence="1">
    <location>
        <begin position="219"/>
        <end position="230"/>
    </location>
</feature>
<dbReference type="RefSeq" id="WP_150379874.1">
    <property type="nucleotide sequence ID" value="NZ_RZUH01000009.1"/>
</dbReference>
<organism evidence="3 4">
    <name type="scientific">Bifidobacterium myosotis</name>
    <dbReference type="NCBI Taxonomy" id="1630166"/>
    <lineage>
        <taxon>Bacteria</taxon>
        <taxon>Bacillati</taxon>
        <taxon>Actinomycetota</taxon>
        <taxon>Actinomycetes</taxon>
        <taxon>Bifidobacteriales</taxon>
        <taxon>Bifidobacteriaceae</taxon>
        <taxon>Bifidobacterium</taxon>
    </lineage>
</organism>
<feature type="region of interest" description="Disordered" evidence="1">
    <location>
        <begin position="219"/>
        <end position="294"/>
    </location>
</feature>
<comment type="caution">
    <text evidence="3">The sequence shown here is derived from an EMBL/GenBank/DDBJ whole genome shotgun (WGS) entry which is preliminary data.</text>
</comment>
<reference evidence="3 4" key="1">
    <citation type="journal article" date="2019" name="Syst. Appl. Microbiol.">
        <title>Characterization of Bifidobacterium species in feaces of the Egyptian fruit bat: Description of B. vespertilionis sp. nov. and B. rousetti sp. nov.</title>
        <authorList>
            <person name="Modesto M."/>
            <person name="Satti M."/>
            <person name="Watanabe K."/>
            <person name="Puglisi E."/>
            <person name="Morelli L."/>
            <person name="Huang C.-H."/>
            <person name="Liou J.-S."/>
            <person name="Miyashita M."/>
            <person name="Tamura T."/>
            <person name="Saito S."/>
            <person name="Mori K."/>
            <person name="Huang L."/>
            <person name="Sciavilla P."/>
            <person name="Sandri C."/>
            <person name="Spiezio C."/>
            <person name="Vitali F."/>
            <person name="Cavalieri D."/>
            <person name="Perpetuini G."/>
            <person name="Tofalo R."/>
            <person name="Bonetti A."/>
            <person name="Arita M."/>
            <person name="Mattarelli P."/>
        </authorList>
    </citation>
    <scope>NUCLEOTIDE SEQUENCE [LARGE SCALE GENOMIC DNA]</scope>
    <source>
        <strain evidence="3 4">RST17</strain>
    </source>
</reference>
<protein>
    <submittedName>
        <fullName evidence="3">HNH endonuclease</fullName>
    </submittedName>
</protein>
<evidence type="ECO:0000256" key="1">
    <source>
        <dbReference type="SAM" id="MobiDB-lite"/>
    </source>
</evidence>
<dbReference type="EMBL" id="RZUH01000009">
    <property type="protein sequence ID" value="KAA8826918.1"/>
    <property type="molecule type" value="Genomic_DNA"/>
</dbReference>
<feature type="compositionally biased region" description="Basic and acidic residues" evidence="1">
    <location>
        <begin position="274"/>
        <end position="285"/>
    </location>
</feature>
<dbReference type="GO" id="GO:0004519">
    <property type="term" value="F:endonuclease activity"/>
    <property type="evidence" value="ECO:0007669"/>
    <property type="project" value="UniProtKB-KW"/>
</dbReference>
<feature type="compositionally biased region" description="Acidic residues" evidence="1">
    <location>
        <begin position="253"/>
        <end position="270"/>
    </location>
</feature>
<accession>A0A5M9ZHD3</accession>
<dbReference type="Proteomes" id="UP000410049">
    <property type="component" value="Unassembled WGS sequence"/>
</dbReference>